<sequence length="464" mass="47517">MMERIRKEMILMERGLHSPTAGKRFSNLSDSAGNAVLEALENSQHPARLSPRLPSAPLHGALGDLPAKGKFEIDTLFNLQHPGSESTVSSEIASAAEGRKKPGHYSEAAAEADMSSDVEVGCSALRSPGGLAAAPLKENNGKGYAESGSAAGTTTSASGSGLGSLHGGGGSGGGGGAALGGSGSGADQVRRYRTAFTREQIARLEKEFYRENYVSRPRRCELAAALNLPETTIKVWFQNRRMKDKRQRLAMSWPHPADPSFYTYMMTHAAATGSLPYPFHSHVPLHYYPHVGVTAAAAAAAASGAAAAASSPFATSIRPLDTFRALSHPYSRPELLCSFRHPGLYQTPAAAAGLNSAASAAAAAAAATGAPPSGGSAPCSCLSCPAVNPRCGGSSSSRGPGLPGWWRGGGAAAGGARAPPGLGPSGCSATAPRSESGFLPYSAAVLSKTAVSPPDQRDEAPLTR</sequence>
<evidence type="ECO:0000256" key="4">
    <source>
        <dbReference type="ARBA" id="ARBA00023155"/>
    </source>
</evidence>
<comment type="similarity">
    <text evidence="6">Belongs to the even-skipped homeobox family.</text>
</comment>
<dbReference type="GeneTree" id="ENSGT00940000161025"/>
<dbReference type="Proteomes" id="UP000291022">
    <property type="component" value="Unassembled WGS sequence"/>
</dbReference>
<comment type="subcellular location">
    <subcellularLocation>
        <location evidence="1 9 10">Nucleus</location>
    </subcellularLocation>
</comment>
<dbReference type="InterPro" id="IPR017970">
    <property type="entry name" value="Homeobox_CS"/>
</dbReference>
<feature type="region of interest" description="Disordered" evidence="11">
    <location>
        <begin position="393"/>
        <end position="431"/>
    </location>
</feature>
<keyword evidence="2" id="KW-0217">Developmental protein</keyword>
<dbReference type="GO" id="GO:0000981">
    <property type="term" value="F:DNA-binding transcription factor activity, RNA polymerase II-specific"/>
    <property type="evidence" value="ECO:0007669"/>
    <property type="project" value="InterPro"/>
</dbReference>
<evidence type="ECO:0000256" key="11">
    <source>
        <dbReference type="SAM" id="MobiDB-lite"/>
    </source>
</evidence>
<dbReference type="PRINTS" id="PR00024">
    <property type="entry name" value="HOMEOBOX"/>
</dbReference>
<reference evidence="13" key="2">
    <citation type="submission" date="2025-08" db="UniProtKB">
        <authorList>
            <consortium name="Ensembl"/>
        </authorList>
    </citation>
    <scope>IDENTIFICATION</scope>
</reference>
<protein>
    <recommendedName>
        <fullName evidence="7">Homeobox even-skipped homolog protein 2</fullName>
    </recommendedName>
    <alternativeName>
        <fullName evidence="8">EVX-2</fullName>
    </alternativeName>
</protein>
<evidence type="ECO:0000256" key="10">
    <source>
        <dbReference type="RuleBase" id="RU000682"/>
    </source>
</evidence>
<dbReference type="SMART" id="SM00389">
    <property type="entry name" value="HOX"/>
    <property type="match status" value="1"/>
</dbReference>
<dbReference type="InterPro" id="IPR052002">
    <property type="entry name" value="Even-skipped_HD"/>
</dbReference>
<gene>
    <name evidence="13" type="primary">EVX2</name>
</gene>
<evidence type="ECO:0000256" key="7">
    <source>
        <dbReference type="ARBA" id="ARBA00073188"/>
    </source>
</evidence>
<dbReference type="OMA" id="NKGYAES"/>
<evidence type="ECO:0000256" key="5">
    <source>
        <dbReference type="ARBA" id="ARBA00023242"/>
    </source>
</evidence>
<dbReference type="PANTHER" id="PTHR46294:SF1">
    <property type="entry name" value="HOMEOBOX EVEN-SKIPPED HOMOLOG PROTEIN 2"/>
    <property type="match status" value="1"/>
</dbReference>
<keyword evidence="4 9" id="KW-0371">Homeobox</keyword>
<feature type="DNA-binding region" description="Homeobox" evidence="9">
    <location>
        <begin position="189"/>
        <end position="248"/>
    </location>
</feature>
<dbReference type="CDD" id="cd00086">
    <property type="entry name" value="homeodomain"/>
    <property type="match status" value="1"/>
</dbReference>
<dbReference type="FunFam" id="1.10.10.60:FF:000367">
    <property type="entry name" value="homeobox even-skipped homolog protein 2"/>
    <property type="match status" value="1"/>
</dbReference>
<feature type="region of interest" description="Disordered" evidence="11">
    <location>
        <begin position="142"/>
        <end position="186"/>
    </location>
</feature>
<feature type="compositionally biased region" description="Low complexity" evidence="11">
    <location>
        <begin position="147"/>
        <end position="159"/>
    </location>
</feature>
<accession>A0A452SMA5</accession>
<dbReference type="InterPro" id="IPR020479">
    <property type="entry name" value="HD_metazoa"/>
</dbReference>
<dbReference type="PANTHER" id="PTHR46294">
    <property type="entry name" value="SEGMENTATION PROTEIN EVEN-SKIPPED"/>
    <property type="match status" value="1"/>
</dbReference>
<dbReference type="SUPFAM" id="SSF46689">
    <property type="entry name" value="Homeodomain-like"/>
    <property type="match status" value="1"/>
</dbReference>
<evidence type="ECO:0000256" key="8">
    <source>
        <dbReference type="ARBA" id="ARBA00080213"/>
    </source>
</evidence>
<proteinExistence type="inferred from homology"/>
<evidence type="ECO:0000313" key="14">
    <source>
        <dbReference type="Proteomes" id="UP000291022"/>
    </source>
</evidence>
<dbReference type="Pfam" id="PF00046">
    <property type="entry name" value="Homeodomain"/>
    <property type="match status" value="1"/>
</dbReference>
<feature type="compositionally biased region" description="Gly residues" evidence="11">
    <location>
        <begin position="160"/>
        <end position="184"/>
    </location>
</feature>
<dbReference type="GO" id="GO:0005634">
    <property type="term" value="C:nucleus"/>
    <property type="evidence" value="ECO:0007669"/>
    <property type="project" value="UniProtKB-SubCell"/>
</dbReference>
<reference evidence="13" key="3">
    <citation type="submission" date="2025-09" db="UniProtKB">
        <authorList>
            <consortium name="Ensembl"/>
        </authorList>
    </citation>
    <scope>IDENTIFICATION</scope>
</reference>
<evidence type="ECO:0000256" key="9">
    <source>
        <dbReference type="PROSITE-ProRule" id="PRU00108"/>
    </source>
</evidence>
<dbReference type="STRING" id="9643.ENSUAMP00000033722"/>
<feature type="compositionally biased region" description="Low complexity" evidence="11">
    <location>
        <begin position="393"/>
        <end position="405"/>
    </location>
</feature>
<name>A0A452SMA5_URSAM</name>
<evidence type="ECO:0000256" key="6">
    <source>
        <dbReference type="ARBA" id="ARBA00038449"/>
    </source>
</evidence>
<dbReference type="InterPro" id="IPR001356">
    <property type="entry name" value="HD"/>
</dbReference>
<organism evidence="13 14">
    <name type="scientific">Ursus americanus</name>
    <name type="common">American black bear</name>
    <name type="synonym">Euarctos americanus</name>
    <dbReference type="NCBI Taxonomy" id="9643"/>
    <lineage>
        <taxon>Eukaryota</taxon>
        <taxon>Metazoa</taxon>
        <taxon>Chordata</taxon>
        <taxon>Craniata</taxon>
        <taxon>Vertebrata</taxon>
        <taxon>Euteleostomi</taxon>
        <taxon>Mammalia</taxon>
        <taxon>Eutheria</taxon>
        <taxon>Laurasiatheria</taxon>
        <taxon>Carnivora</taxon>
        <taxon>Caniformia</taxon>
        <taxon>Ursidae</taxon>
        <taxon>Ursus</taxon>
    </lineage>
</organism>
<keyword evidence="5 9" id="KW-0539">Nucleus</keyword>
<dbReference type="PROSITE" id="PS50071">
    <property type="entry name" value="HOMEOBOX_2"/>
    <property type="match status" value="1"/>
</dbReference>
<dbReference type="Ensembl" id="ENSUAMT00000037560.1">
    <property type="protein sequence ID" value="ENSUAMP00000033722.1"/>
    <property type="gene ID" value="ENSUAMG00000025680.1"/>
</dbReference>
<reference evidence="14" key="1">
    <citation type="submission" date="2016-06" db="EMBL/GenBank/DDBJ databases">
        <title>De novo assembly and RNA-Seq shows season-dependent expression and editing in black bear kidneys.</title>
        <authorList>
            <person name="Korstanje R."/>
            <person name="Srivastava A."/>
            <person name="Sarsani V.K."/>
            <person name="Sheehan S.M."/>
            <person name="Seger R.L."/>
            <person name="Barter M.E."/>
            <person name="Lindqvist C."/>
            <person name="Brody L.C."/>
            <person name="Mullikin J.C."/>
        </authorList>
    </citation>
    <scope>NUCLEOTIDE SEQUENCE [LARGE SCALE GENOMIC DNA]</scope>
</reference>
<dbReference type="GO" id="GO:0000978">
    <property type="term" value="F:RNA polymerase II cis-regulatory region sequence-specific DNA binding"/>
    <property type="evidence" value="ECO:0007669"/>
    <property type="project" value="TreeGrafter"/>
</dbReference>
<dbReference type="AlphaFoldDB" id="A0A452SMA5"/>
<dbReference type="PROSITE" id="PS00027">
    <property type="entry name" value="HOMEOBOX_1"/>
    <property type="match status" value="1"/>
</dbReference>
<dbReference type="InterPro" id="IPR009057">
    <property type="entry name" value="Homeodomain-like_sf"/>
</dbReference>
<evidence type="ECO:0000256" key="3">
    <source>
        <dbReference type="ARBA" id="ARBA00023125"/>
    </source>
</evidence>
<feature type="domain" description="Homeobox" evidence="12">
    <location>
        <begin position="187"/>
        <end position="247"/>
    </location>
</feature>
<keyword evidence="14" id="KW-1185">Reference proteome</keyword>
<dbReference type="Gene3D" id="1.10.10.60">
    <property type="entry name" value="Homeodomain-like"/>
    <property type="match status" value="1"/>
</dbReference>
<evidence type="ECO:0000256" key="1">
    <source>
        <dbReference type="ARBA" id="ARBA00004123"/>
    </source>
</evidence>
<evidence type="ECO:0000256" key="2">
    <source>
        <dbReference type="ARBA" id="ARBA00022473"/>
    </source>
</evidence>
<feature type="region of interest" description="Disordered" evidence="11">
    <location>
        <begin position="82"/>
        <end position="112"/>
    </location>
</feature>
<evidence type="ECO:0000313" key="13">
    <source>
        <dbReference type="Ensembl" id="ENSUAMP00000033722.1"/>
    </source>
</evidence>
<feature type="compositionally biased region" description="Polar residues" evidence="11">
    <location>
        <begin position="82"/>
        <end position="92"/>
    </location>
</feature>
<evidence type="ECO:0000259" key="12">
    <source>
        <dbReference type="PROSITE" id="PS50071"/>
    </source>
</evidence>
<keyword evidence="3 9" id="KW-0238">DNA-binding</keyword>